<dbReference type="OrthoDB" id="9774290at2"/>
<evidence type="ECO:0000256" key="4">
    <source>
        <dbReference type="PIRNR" id="PIRNR006078"/>
    </source>
</evidence>
<dbReference type="Gene3D" id="3.40.50.10350">
    <property type="entry name" value="Glycerate kinase, domain 1"/>
    <property type="match status" value="1"/>
</dbReference>
<dbReference type="GO" id="GO:0031388">
    <property type="term" value="P:organic acid phosphorylation"/>
    <property type="evidence" value="ECO:0007669"/>
    <property type="project" value="UniProtKB-UniRule"/>
</dbReference>
<dbReference type="PANTHER" id="PTHR21599">
    <property type="entry name" value="GLYCERATE KINASE"/>
    <property type="match status" value="1"/>
</dbReference>
<proteinExistence type="inferred from homology"/>
<dbReference type="NCBIfam" id="TIGR00045">
    <property type="entry name" value="glycerate kinase"/>
    <property type="match status" value="1"/>
</dbReference>
<evidence type="ECO:0000256" key="1">
    <source>
        <dbReference type="ARBA" id="ARBA00006284"/>
    </source>
</evidence>
<evidence type="ECO:0000256" key="3">
    <source>
        <dbReference type="ARBA" id="ARBA00022777"/>
    </source>
</evidence>
<sequence length="382" mass="40861">MKVVIAPDKFKNSLTGEDFCNAVEAGFLAKNSGVEILKLPLADGGDGTIDVVNYYLKGSKVKLVVNNPFFEAVEASYLYAENTKTAFIEMAEASGVKLLKPKQFDCKNASTFGTGELIEDALNKGAKHIILGIGGSATNDCGVGMATALGYRFFNDNNQEVEPIGANLSEIKKICVLKAHPRLQTVKFSVACDVTNPLYGKNGAAYVYAAQKGATKQDIKMLDKGLQDFAKHLEATFKINVQSIEGAGAAGGMGIASKLFLKGELIPGIELIKNLADFNTKIAKADWIITGEGKLDTQTMSGKTIQGVLTSAKAKNIKVAAFCGAVDLSKNDINTMGITYVDAVIAKAKSLEDAMQNSYNYVREIAETFALSLFSSKTTRLK</sequence>
<dbReference type="InterPro" id="IPR018193">
    <property type="entry name" value="Glyc_kinase_flavodox-like_fold"/>
</dbReference>
<dbReference type="InterPro" id="IPR018197">
    <property type="entry name" value="Glycerate_kinase_RE-like"/>
</dbReference>
<protein>
    <submittedName>
        <fullName evidence="5">Glycerate kinase</fullName>
    </submittedName>
</protein>
<dbReference type="Proteomes" id="UP000321790">
    <property type="component" value="Unassembled WGS sequence"/>
</dbReference>
<dbReference type="SUPFAM" id="SSF110738">
    <property type="entry name" value="Glycerate kinase I"/>
    <property type="match status" value="1"/>
</dbReference>
<dbReference type="InterPro" id="IPR004381">
    <property type="entry name" value="Glycerate_kinase"/>
</dbReference>
<dbReference type="Pfam" id="PF02595">
    <property type="entry name" value="Gly_kinase"/>
    <property type="match status" value="1"/>
</dbReference>
<name>A0A5C7AWV5_9FLAO</name>
<comment type="caution">
    <text evidence="5">The sequence shown here is derived from an EMBL/GenBank/DDBJ whole genome shotgun (WGS) entry which is preliminary data.</text>
</comment>
<dbReference type="PIRSF" id="PIRSF006078">
    <property type="entry name" value="GlxK"/>
    <property type="match status" value="1"/>
</dbReference>
<dbReference type="InterPro" id="IPR036129">
    <property type="entry name" value="Glycerate_kinase_sf"/>
</dbReference>
<reference evidence="6" key="1">
    <citation type="submission" date="2019-08" db="EMBL/GenBank/DDBJ databases">
        <title>Seonamhaeicola sediminis sp. nov., isolated from marine sediment.</title>
        <authorList>
            <person name="Cao W.R."/>
        </authorList>
    </citation>
    <scope>NUCLEOTIDE SEQUENCE [LARGE SCALE GENOMIC DNA]</scope>
    <source>
        <strain evidence="6">Gy8</strain>
    </source>
</reference>
<evidence type="ECO:0000256" key="2">
    <source>
        <dbReference type="ARBA" id="ARBA00022679"/>
    </source>
</evidence>
<dbReference type="EMBL" id="VOSC01000025">
    <property type="protein sequence ID" value="TXE10182.1"/>
    <property type="molecule type" value="Genomic_DNA"/>
</dbReference>
<dbReference type="GO" id="GO:0008887">
    <property type="term" value="F:glycerate kinase activity"/>
    <property type="evidence" value="ECO:0007669"/>
    <property type="project" value="UniProtKB-UniRule"/>
</dbReference>
<evidence type="ECO:0000313" key="6">
    <source>
        <dbReference type="Proteomes" id="UP000321790"/>
    </source>
</evidence>
<evidence type="ECO:0000313" key="5">
    <source>
        <dbReference type="EMBL" id="TXE10182.1"/>
    </source>
</evidence>
<dbReference type="PANTHER" id="PTHR21599:SF0">
    <property type="entry name" value="GLYCERATE KINASE"/>
    <property type="match status" value="1"/>
</dbReference>
<organism evidence="5 6">
    <name type="scientific">Seonamhaeicola algicola</name>
    <dbReference type="NCBI Taxonomy" id="1719036"/>
    <lineage>
        <taxon>Bacteria</taxon>
        <taxon>Pseudomonadati</taxon>
        <taxon>Bacteroidota</taxon>
        <taxon>Flavobacteriia</taxon>
        <taxon>Flavobacteriales</taxon>
        <taxon>Flavobacteriaceae</taxon>
    </lineage>
</organism>
<accession>A0A5C7AWV5</accession>
<gene>
    <name evidence="5" type="ORF">FUA26_08960</name>
</gene>
<comment type="similarity">
    <text evidence="1 4">Belongs to the glycerate kinase type-1 family.</text>
</comment>
<keyword evidence="3 4" id="KW-0418">Kinase</keyword>
<dbReference type="Gene3D" id="3.90.1510.10">
    <property type="entry name" value="Glycerate kinase, domain 2"/>
    <property type="match status" value="1"/>
</dbReference>
<keyword evidence="6" id="KW-1185">Reference proteome</keyword>
<dbReference type="AlphaFoldDB" id="A0A5C7AWV5"/>
<keyword evidence="2 4" id="KW-0808">Transferase</keyword>